<organism evidence="2 3">
    <name type="scientific">Undibacterium cyanobacteriorum</name>
    <dbReference type="NCBI Taxonomy" id="3073561"/>
    <lineage>
        <taxon>Bacteria</taxon>
        <taxon>Pseudomonadati</taxon>
        <taxon>Pseudomonadota</taxon>
        <taxon>Betaproteobacteria</taxon>
        <taxon>Burkholderiales</taxon>
        <taxon>Oxalobacteraceae</taxon>
        <taxon>Undibacterium</taxon>
    </lineage>
</organism>
<name>A0ABY9RKI9_9BURK</name>
<accession>A0ABY9RKI9</accession>
<dbReference type="Pfam" id="PF19588">
    <property type="entry name" value="SxtJ"/>
    <property type="match status" value="1"/>
</dbReference>
<proteinExistence type="predicted"/>
<keyword evidence="3" id="KW-1185">Reference proteome</keyword>
<evidence type="ECO:0000256" key="1">
    <source>
        <dbReference type="SAM" id="Phobius"/>
    </source>
</evidence>
<dbReference type="Proteomes" id="UP001181355">
    <property type="component" value="Chromosome"/>
</dbReference>
<keyword evidence="1" id="KW-0812">Transmembrane</keyword>
<dbReference type="EMBL" id="CP133720">
    <property type="protein sequence ID" value="WMW81742.1"/>
    <property type="molecule type" value="Genomic_DNA"/>
</dbReference>
<keyword evidence="1" id="KW-1133">Transmembrane helix</keyword>
<feature type="transmembrane region" description="Helical" evidence="1">
    <location>
        <begin position="6"/>
        <end position="24"/>
    </location>
</feature>
<feature type="transmembrane region" description="Helical" evidence="1">
    <location>
        <begin position="31"/>
        <end position="52"/>
    </location>
</feature>
<keyword evidence="1" id="KW-0472">Membrane</keyword>
<protein>
    <submittedName>
        <fullName evidence="2">SxtJ family membrane protein</fullName>
    </submittedName>
</protein>
<dbReference type="RefSeq" id="WP_309483220.1">
    <property type="nucleotide sequence ID" value="NZ_CP133720.1"/>
</dbReference>
<evidence type="ECO:0000313" key="3">
    <source>
        <dbReference type="Proteomes" id="UP001181355"/>
    </source>
</evidence>
<feature type="transmembrane region" description="Helical" evidence="1">
    <location>
        <begin position="72"/>
        <end position="92"/>
    </location>
</feature>
<reference evidence="2" key="1">
    <citation type="submission" date="2023-09" db="EMBL/GenBank/DDBJ databases">
        <title>Undibacterium sp. 20NA77.5 isolated from freshwater.</title>
        <authorList>
            <person name="Le V."/>
            <person name="Ko S.-R."/>
            <person name="Ahn C.-Y."/>
            <person name="Oh H.-M."/>
        </authorList>
    </citation>
    <scope>NUCLEOTIDE SEQUENCE</scope>
    <source>
        <strain evidence="2">20NA77.5</strain>
    </source>
</reference>
<dbReference type="InterPro" id="IPR045781">
    <property type="entry name" value="SxtJ"/>
</dbReference>
<sequence>MSSDRNFGFIMCAFFAIIALLPLRHGHEPRLWAGIIALTFLIPALFFSRILHPLNRAWMHFGELLSKIVSPIAMGIVFFGAITPFALIMRLFGKRPLDLKPNPKVVSYWKKRDPAGPDPQSMKDQF</sequence>
<gene>
    <name evidence="2" type="ORF">RF679_05540</name>
</gene>
<evidence type="ECO:0000313" key="2">
    <source>
        <dbReference type="EMBL" id="WMW81742.1"/>
    </source>
</evidence>